<name>A0A497EQ67_9CREN</name>
<proteinExistence type="inferred from homology"/>
<dbReference type="AlphaFoldDB" id="A0A497EQ67"/>
<protein>
    <recommendedName>
        <fullName evidence="1">UPF0215 protein DRJ33_08225</fullName>
    </recommendedName>
</protein>
<evidence type="ECO:0000256" key="1">
    <source>
        <dbReference type="HAMAP-Rule" id="MF_00582"/>
    </source>
</evidence>
<dbReference type="HAMAP" id="MF_00582">
    <property type="entry name" value="UPF0215"/>
    <property type="match status" value="1"/>
</dbReference>
<reference evidence="2 3" key="1">
    <citation type="submission" date="2018-06" db="EMBL/GenBank/DDBJ databases">
        <title>Extensive metabolic versatility and redundancy in microbially diverse, dynamic hydrothermal sediments.</title>
        <authorList>
            <person name="Dombrowski N."/>
            <person name="Teske A."/>
            <person name="Baker B.J."/>
        </authorList>
    </citation>
    <scope>NUCLEOTIDE SEQUENCE [LARGE SCALE GENOMIC DNA]</scope>
    <source>
        <strain evidence="2">B34_G17</strain>
    </source>
</reference>
<evidence type="ECO:0000313" key="3">
    <source>
        <dbReference type="Proteomes" id="UP000272051"/>
    </source>
</evidence>
<gene>
    <name evidence="2" type="ORF">DRJ33_08225</name>
</gene>
<dbReference type="Gene3D" id="3.30.2170.10">
    <property type="entry name" value="archaeoglobus fulgidus dsm 4304 superfamily"/>
    <property type="match status" value="1"/>
</dbReference>
<dbReference type="Proteomes" id="UP000272051">
    <property type="component" value="Unassembled WGS sequence"/>
</dbReference>
<accession>A0A497EQ67</accession>
<dbReference type="InterPro" id="IPR002802">
    <property type="entry name" value="Endo_dU"/>
</dbReference>
<dbReference type="PANTHER" id="PTHR39518">
    <property type="entry name" value="UPF0215 PROTEIN MJ1150"/>
    <property type="match status" value="1"/>
</dbReference>
<sequence>MCFKVLAFEDGSFSPSRRKGSRTVLVGALMSNLTLVAASVKDIEVDGLDATEKALRIAESLKDFDLILQGSIAYGGFNFIDPEALYSKFNRPVIVVVGDPPDNEAVRSALVKHFEDWQVRWAVFSKFSNVKKVYTNVRENPVYANTIGIDEKHAEVILRELTVFGRFPEPLRVAWIIAKSLSRAIAKP</sequence>
<evidence type="ECO:0000313" key="2">
    <source>
        <dbReference type="EMBL" id="RLE49473.1"/>
    </source>
</evidence>
<dbReference type="Pfam" id="PF01949">
    <property type="entry name" value="Endo_dU"/>
    <property type="match status" value="1"/>
</dbReference>
<dbReference type="PIRSF" id="PIRSF006380">
    <property type="entry name" value="UCP006380"/>
    <property type="match status" value="1"/>
</dbReference>
<comment type="caution">
    <text evidence="2">The sequence shown here is derived from an EMBL/GenBank/DDBJ whole genome shotgun (WGS) entry which is preliminary data.</text>
</comment>
<dbReference type="PANTHER" id="PTHR39518:SF2">
    <property type="entry name" value="UPF0215 PROTEIN MJ1150"/>
    <property type="match status" value="1"/>
</dbReference>
<comment type="similarity">
    <text evidence="1">Belongs to the UPF0215 family.</text>
</comment>
<organism evidence="2 3">
    <name type="scientific">Thermoproteota archaeon</name>
    <dbReference type="NCBI Taxonomy" id="2056631"/>
    <lineage>
        <taxon>Archaea</taxon>
        <taxon>Thermoproteota</taxon>
    </lineage>
</organism>
<dbReference type="EMBL" id="QMQX01000209">
    <property type="protein sequence ID" value="RLE49473.1"/>
    <property type="molecule type" value="Genomic_DNA"/>
</dbReference>